<reference evidence="2" key="1">
    <citation type="submission" date="2018-07" db="EMBL/GenBank/DDBJ databases">
        <authorList>
            <person name="Quirk P.G."/>
            <person name="Krulwich T.A."/>
        </authorList>
    </citation>
    <scope>NUCLEOTIDE SEQUENCE</scope>
</reference>
<organism evidence="2">
    <name type="scientific">metagenome</name>
    <dbReference type="NCBI Taxonomy" id="256318"/>
    <lineage>
        <taxon>unclassified sequences</taxon>
        <taxon>metagenomes</taxon>
    </lineage>
</organism>
<evidence type="ECO:0000313" key="2">
    <source>
        <dbReference type="EMBL" id="SUS08300.1"/>
    </source>
</evidence>
<protein>
    <recommendedName>
        <fullName evidence="3">SH3b domain-containing protein</fullName>
    </recommendedName>
</protein>
<dbReference type="AlphaFoldDB" id="A0A380TIM8"/>
<gene>
    <name evidence="2" type="ORF">DF3PB_6250002</name>
</gene>
<evidence type="ECO:0000256" key="1">
    <source>
        <dbReference type="SAM" id="MobiDB-lite"/>
    </source>
</evidence>
<feature type="compositionally biased region" description="Pro residues" evidence="1">
    <location>
        <begin position="96"/>
        <end position="110"/>
    </location>
</feature>
<accession>A0A380TIM8</accession>
<evidence type="ECO:0008006" key="3">
    <source>
        <dbReference type="Google" id="ProtNLM"/>
    </source>
</evidence>
<name>A0A380TIM8_9ZZZZ</name>
<proteinExistence type="predicted"/>
<feature type="compositionally biased region" description="Low complexity" evidence="1">
    <location>
        <begin position="50"/>
        <end position="78"/>
    </location>
</feature>
<feature type="region of interest" description="Disordered" evidence="1">
    <location>
        <begin position="41"/>
        <end position="120"/>
    </location>
</feature>
<sequence>MRGGRLFLILGAGVAAAVLVAMMSGGKQASAPVVVELAMPPGAKPPASPAPSLQPSDAATAPKVAPNAAGATGATPEALTSAPPPGSEPAPATASAPPPEPAAAAEPPPQTSGGLPMVVTRGSNMRAEPSVNAPLIAHFTAGERVHRMEEKAVLGYYLVRSDKATGWIWWANVAEDQQPPSR</sequence>
<dbReference type="Gene3D" id="2.30.30.40">
    <property type="entry name" value="SH3 Domains"/>
    <property type="match status" value="1"/>
</dbReference>
<dbReference type="EMBL" id="UIDG01000585">
    <property type="protein sequence ID" value="SUS08300.1"/>
    <property type="molecule type" value="Genomic_DNA"/>
</dbReference>